<dbReference type="Gene3D" id="2.60.130.10">
    <property type="entry name" value="Aromatic compound dioxygenase"/>
    <property type="match status" value="1"/>
</dbReference>
<dbReference type="GO" id="GO:0016702">
    <property type="term" value="F:oxidoreductase activity, acting on single donors with incorporation of molecular oxygen, incorporation of two atoms of oxygen"/>
    <property type="evidence" value="ECO:0007669"/>
    <property type="project" value="InterPro"/>
</dbReference>
<name>A0A317FAN7_9PROT</name>
<dbReference type="InterPro" id="IPR015889">
    <property type="entry name" value="Intradiol_dOase_core"/>
</dbReference>
<dbReference type="Proteomes" id="UP000245765">
    <property type="component" value="Unassembled WGS sequence"/>
</dbReference>
<evidence type="ECO:0000313" key="2">
    <source>
        <dbReference type="Proteomes" id="UP000245765"/>
    </source>
</evidence>
<dbReference type="SUPFAM" id="SSF49482">
    <property type="entry name" value="Aromatic compound dioxygenase"/>
    <property type="match status" value="1"/>
</dbReference>
<evidence type="ECO:0000313" key="1">
    <source>
        <dbReference type="EMBL" id="PWS34656.1"/>
    </source>
</evidence>
<accession>A0A317FAN7</accession>
<dbReference type="GO" id="GO:0005506">
    <property type="term" value="F:iron ion binding"/>
    <property type="evidence" value="ECO:0007669"/>
    <property type="project" value="InterPro"/>
</dbReference>
<reference evidence="2" key="1">
    <citation type="submission" date="2018-05" db="EMBL/GenBank/DDBJ databases">
        <authorList>
            <person name="Du Z."/>
            <person name="Wang X."/>
        </authorList>
    </citation>
    <scope>NUCLEOTIDE SEQUENCE [LARGE SCALE GENOMIC DNA]</scope>
    <source>
        <strain evidence="2">CQN31</strain>
    </source>
</reference>
<keyword evidence="2" id="KW-1185">Reference proteome</keyword>
<dbReference type="OrthoDB" id="9800887at2"/>
<organism evidence="1 2">
    <name type="scientific">Falsiroseomonas bella</name>
    <dbReference type="NCBI Taxonomy" id="2184016"/>
    <lineage>
        <taxon>Bacteria</taxon>
        <taxon>Pseudomonadati</taxon>
        <taxon>Pseudomonadota</taxon>
        <taxon>Alphaproteobacteria</taxon>
        <taxon>Acetobacterales</taxon>
        <taxon>Roseomonadaceae</taxon>
        <taxon>Falsiroseomonas</taxon>
    </lineage>
</organism>
<dbReference type="EMBL" id="QGNA01000006">
    <property type="protein sequence ID" value="PWS34656.1"/>
    <property type="molecule type" value="Genomic_DNA"/>
</dbReference>
<comment type="caution">
    <text evidence="1">The sequence shown here is derived from an EMBL/GenBank/DDBJ whole genome shotgun (WGS) entry which is preliminary data.</text>
</comment>
<sequence>MSCAPPAPRRTRTGRMRDAWWPAHLHAISEAAAQRPLVTELFLEDDPYLDRDAVFGVSGPEPGIWSIGRATFSGTLIPGGGCHEAEALRG</sequence>
<proteinExistence type="predicted"/>
<protein>
    <submittedName>
        <fullName evidence="1">Uncharacterized protein</fullName>
    </submittedName>
</protein>
<gene>
    <name evidence="1" type="ORF">DFH01_24315</name>
</gene>
<dbReference type="AlphaFoldDB" id="A0A317FAN7"/>